<accession>A0ABQ5HNB7</accession>
<name>A0ABQ5HNB7_9ASTR</name>
<keyword evidence="2" id="KW-1185">Reference proteome</keyword>
<protein>
    <submittedName>
        <fullName evidence="1">Uncharacterized protein</fullName>
    </submittedName>
</protein>
<gene>
    <name evidence="1" type="ORF">Tco_1071093</name>
</gene>
<reference evidence="1" key="2">
    <citation type="submission" date="2022-01" db="EMBL/GenBank/DDBJ databases">
        <authorList>
            <person name="Yamashiro T."/>
            <person name="Shiraishi A."/>
            <person name="Satake H."/>
            <person name="Nakayama K."/>
        </authorList>
    </citation>
    <scope>NUCLEOTIDE SEQUENCE</scope>
</reference>
<reference evidence="1" key="1">
    <citation type="journal article" date="2022" name="Int. J. Mol. Sci.">
        <title>Draft Genome of Tanacetum Coccineum: Genomic Comparison of Closely Related Tanacetum-Family Plants.</title>
        <authorList>
            <person name="Yamashiro T."/>
            <person name="Shiraishi A."/>
            <person name="Nakayama K."/>
            <person name="Satake H."/>
        </authorList>
    </citation>
    <scope>NUCLEOTIDE SEQUENCE</scope>
</reference>
<organism evidence="1 2">
    <name type="scientific">Tanacetum coccineum</name>
    <dbReference type="NCBI Taxonomy" id="301880"/>
    <lineage>
        <taxon>Eukaryota</taxon>
        <taxon>Viridiplantae</taxon>
        <taxon>Streptophyta</taxon>
        <taxon>Embryophyta</taxon>
        <taxon>Tracheophyta</taxon>
        <taxon>Spermatophyta</taxon>
        <taxon>Magnoliopsida</taxon>
        <taxon>eudicotyledons</taxon>
        <taxon>Gunneridae</taxon>
        <taxon>Pentapetalae</taxon>
        <taxon>asterids</taxon>
        <taxon>campanulids</taxon>
        <taxon>Asterales</taxon>
        <taxon>Asteraceae</taxon>
        <taxon>Asteroideae</taxon>
        <taxon>Anthemideae</taxon>
        <taxon>Anthemidinae</taxon>
        <taxon>Tanacetum</taxon>
    </lineage>
</organism>
<sequence length="168" mass="18895">MDSLQLIDLSKEDDCLLPLSLRDSVEDVKLSCAVGFDNASMIKRGKMRPVEERRPSELRKSLDWNSDFFTSQGSTLSSRSQGDFSSRLTSFTTLKTKMSKVHRLNESTSGASSKCTKRCMPKGHNVTGRVAAKLWATFFGESCPSVYVRRLDWDSALHHRSASRELLQ</sequence>
<evidence type="ECO:0000313" key="2">
    <source>
        <dbReference type="Proteomes" id="UP001151760"/>
    </source>
</evidence>
<proteinExistence type="predicted"/>
<dbReference type="Proteomes" id="UP001151760">
    <property type="component" value="Unassembled WGS sequence"/>
</dbReference>
<comment type="caution">
    <text evidence="1">The sequence shown here is derived from an EMBL/GenBank/DDBJ whole genome shotgun (WGS) entry which is preliminary data.</text>
</comment>
<evidence type="ECO:0000313" key="1">
    <source>
        <dbReference type="EMBL" id="GJT89376.1"/>
    </source>
</evidence>
<dbReference type="EMBL" id="BQNB010019818">
    <property type="protein sequence ID" value="GJT89376.1"/>
    <property type="molecule type" value="Genomic_DNA"/>
</dbReference>